<name>A0ABX8WAE2_9HYPH</name>
<evidence type="ECO:0000313" key="1">
    <source>
        <dbReference type="EMBL" id="QYO75671.1"/>
    </source>
</evidence>
<organism evidence="1 2">
    <name type="scientific">Devosia salina</name>
    <dbReference type="NCBI Taxonomy" id="2860336"/>
    <lineage>
        <taxon>Bacteria</taxon>
        <taxon>Pseudomonadati</taxon>
        <taxon>Pseudomonadota</taxon>
        <taxon>Alphaproteobacteria</taxon>
        <taxon>Hyphomicrobiales</taxon>
        <taxon>Devosiaceae</taxon>
        <taxon>Devosia</taxon>
    </lineage>
</organism>
<reference evidence="1 2" key="1">
    <citation type="submission" date="2021-08" db="EMBL/GenBank/DDBJ databases">
        <title>Devosia salina sp. nov., isolated from the South China Sea sediment.</title>
        <authorList>
            <person name="Zhou Z."/>
        </authorList>
    </citation>
    <scope>NUCLEOTIDE SEQUENCE [LARGE SCALE GENOMIC DNA]</scope>
    <source>
        <strain evidence="1 2">SCS-3</strain>
    </source>
</reference>
<dbReference type="RefSeq" id="WP_220304166.1">
    <property type="nucleotide sequence ID" value="NZ_CP080590.1"/>
</dbReference>
<dbReference type="Proteomes" id="UP000825799">
    <property type="component" value="Chromosome"/>
</dbReference>
<dbReference type="EMBL" id="CP080590">
    <property type="protein sequence ID" value="QYO75671.1"/>
    <property type="molecule type" value="Genomic_DNA"/>
</dbReference>
<gene>
    <name evidence="1" type="ORF">K1X15_13640</name>
</gene>
<keyword evidence="2" id="KW-1185">Reference proteome</keyword>
<sequence>MTSSTGRRSDSASPNADTLDALKVRERRITEIHDGALPTTDELVCGYPPRGDSVQADAMAYVDFWRQRRSDNILLADELFIASENAKVTADVENLVALRAAALQSADYCYHDLQLAERVDVLIALLGEGEATGRVMLQAVKRRARGRASDLDVIYAIAFAIGVSTTSGDGHYEAGDAAKNLKFGFRVLGNFAPVIGDLALIHSDGKGLASLVRRPPAASDDDWELETTASLDAIFGDVKEDDDDAHGVIVVPVIARQWERRRNGQRCGRACPSS</sequence>
<accession>A0ABX8WAE2</accession>
<proteinExistence type="predicted"/>
<evidence type="ECO:0000313" key="2">
    <source>
        <dbReference type="Proteomes" id="UP000825799"/>
    </source>
</evidence>
<protein>
    <submittedName>
        <fullName evidence="1">Uncharacterized protein</fullName>
    </submittedName>
</protein>